<name>A0A0B7MDJ3_9FIRM</name>
<evidence type="ECO:0000313" key="2">
    <source>
        <dbReference type="EMBL" id="CEO88649.1"/>
    </source>
</evidence>
<evidence type="ECO:0000313" key="3">
    <source>
        <dbReference type="Proteomes" id="UP000046155"/>
    </source>
</evidence>
<keyword evidence="1" id="KW-0472">Membrane</keyword>
<feature type="transmembrane region" description="Helical" evidence="1">
    <location>
        <begin position="54"/>
        <end position="71"/>
    </location>
</feature>
<sequence>MGFKLVFIYPAFYVDTSYSYFLPQYKRAAVYMAGNTMNCIFVLGIIIFLPNMLLYCYLIVSNILINFLPIVKSDGYYAFITFF</sequence>
<gene>
    <name evidence="2" type="ORF">SSCH_2290001</name>
</gene>
<organism evidence="2 3">
    <name type="scientific">Syntrophaceticus schinkii</name>
    <dbReference type="NCBI Taxonomy" id="499207"/>
    <lineage>
        <taxon>Bacteria</taxon>
        <taxon>Bacillati</taxon>
        <taxon>Bacillota</taxon>
        <taxon>Clostridia</taxon>
        <taxon>Thermoanaerobacterales</taxon>
        <taxon>Thermoanaerobacterales Family III. Incertae Sedis</taxon>
        <taxon>Syntrophaceticus</taxon>
    </lineage>
</organism>
<protein>
    <submittedName>
        <fullName evidence="2">Uncharacterized protein</fullName>
    </submittedName>
</protein>
<accession>A0A0B7MDJ3</accession>
<keyword evidence="1" id="KW-0812">Transmembrane</keyword>
<keyword evidence="1" id="KW-1133">Transmembrane helix</keyword>
<proteinExistence type="predicted"/>
<dbReference type="Proteomes" id="UP000046155">
    <property type="component" value="Unassembled WGS sequence"/>
</dbReference>
<dbReference type="EMBL" id="CDRZ01000145">
    <property type="protein sequence ID" value="CEO88649.1"/>
    <property type="molecule type" value="Genomic_DNA"/>
</dbReference>
<keyword evidence="3" id="KW-1185">Reference proteome</keyword>
<dbReference type="AlphaFoldDB" id="A0A0B7MDJ3"/>
<reference evidence="3" key="1">
    <citation type="submission" date="2015-01" db="EMBL/GenBank/DDBJ databases">
        <authorList>
            <person name="Manzoor Shahid"/>
            <person name="Zubair Saima"/>
        </authorList>
    </citation>
    <scope>NUCLEOTIDE SEQUENCE [LARGE SCALE GENOMIC DNA]</scope>
    <source>
        <strain evidence="3">Sp3</strain>
    </source>
</reference>
<evidence type="ECO:0000256" key="1">
    <source>
        <dbReference type="SAM" id="Phobius"/>
    </source>
</evidence>